<reference evidence="2" key="1">
    <citation type="journal article" date="2014" name="Int. J. Syst. Evol. Microbiol.">
        <title>Complete genome sequence of Corynebacterium casei LMG S-19264T (=DSM 44701T), isolated from a smear-ripened cheese.</title>
        <authorList>
            <consortium name="US DOE Joint Genome Institute (JGI-PGF)"/>
            <person name="Walter F."/>
            <person name="Albersmeier A."/>
            <person name="Kalinowski J."/>
            <person name="Ruckert C."/>
        </authorList>
    </citation>
    <scope>NUCLEOTIDE SEQUENCE</scope>
    <source>
        <strain evidence="2">VKM Ac-1069</strain>
    </source>
</reference>
<protein>
    <recommendedName>
        <fullName evidence="4">Zinc ribbon domain-containing protein</fullName>
    </recommendedName>
</protein>
<keyword evidence="3" id="KW-1185">Reference proteome</keyword>
<comment type="caution">
    <text evidence="2">The sequence shown here is derived from an EMBL/GenBank/DDBJ whole genome shotgun (WGS) entry which is preliminary data.</text>
</comment>
<evidence type="ECO:0008006" key="4">
    <source>
        <dbReference type="Google" id="ProtNLM"/>
    </source>
</evidence>
<proteinExistence type="predicted"/>
<gene>
    <name evidence="2" type="ORF">GCM10017577_70470</name>
</gene>
<organism evidence="2 3">
    <name type="scientific">Pseudonocardia halophobica</name>
    <dbReference type="NCBI Taxonomy" id="29401"/>
    <lineage>
        <taxon>Bacteria</taxon>
        <taxon>Bacillati</taxon>
        <taxon>Actinomycetota</taxon>
        <taxon>Actinomycetes</taxon>
        <taxon>Pseudonocardiales</taxon>
        <taxon>Pseudonocardiaceae</taxon>
        <taxon>Pseudonocardia</taxon>
    </lineage>
</organism>
<dbReference type="Proteomes" id="UP001143463">
    <property type="component" value="Unassembled WGS sequence"/>
</dbReference>
<evidence type="ECO:0000313" key="3">
    <source>
        <dbReference type="Proteomes" id="UP001143463"/>
    </source>
</evidence>
<feature type="region of interest" description="Disordered" evidence="1">
    <location>
        <begin position="204"/>
        <end position="249"/>
    </location>
</feature>
<dbReference type="AlphaFoldDB" id="A0A9W6UG15"/>
<evidence type="ECO:0000256" key="1">
    <source>
        <dbReference type="SAM" id="MobiDB-lite"/>
    </source>
</evidence>
<evidence type="ECO:0000313" key="2">
    <source>
        <dbReference type="EMBL" id="GLL15893.1"/>
    </source>
</evidence>
<accession>A0A9W6UG15</accession>
<name>A0A9W6UG15_9PSEU</name>
<sequence>MTEKESGAKKQPEQVSKEFYCAGANIPTLVGSLVAWYNGQNLEVQTATEDVRAGHYILQCRTKPGWRRMVGMGNAVNIEIWYQDPRLSLTLTQGPWINVAVAGAAGTVGVAVLHAPLLLPLAGTAAVGWYRQSKLPDRTFSFVEDWTKRQQEGHTSTKPAPGVGHARTARDYADDYNLLRAESSSGSEASYSISEDDLVTSDFEAAPEEDFEKALKEAAPQPPGPPCPICGSPTEAGGVVCPKGHRLAP</sequence>
<dbReference type="EMBL" id="BSFQ01000058">
    <property type="protein sequence ID" value="GLL15893.1"/>
    <property type="molecule type" value="Genomic_DNA"/>
</dbReference>
<reference evidence="2" key="2">
    <citation type="submission" date="2023-01" db="EMBL/GenBank/DDBJ databases">
        <authorList>
            <person name="Sun Q."/>
            <person name="Evtushenko L."/>
        </authorList>
    </citation>
    <scope>NUCLEOTIDE SEQUENCE</scope>
    <source>
        <strain evidence="2">VKM Ac-1069</strain>
    </source>
</reference>
<feature type="region of interest" description="Disordered" evidence="1">
    <location>
        <begin position="148"/>
        <end position="167"/>
    </location>
</feature>